<dbReference type="CDD" id="cd00200">
    <property type="entry name" value="WD40"/>
    <property type="match status" value="1"/>
</dbReference>
<comment type="similarity">
    <text evidence="5">Belongs to the NLE1/RSA4 family.</text>
</comment>
<organism evidence="12 13">
    <name type="scientific">Lachancea lanzarotensis</name>
    <dbReference type="NCBI Taxonomy" id="1245769"/>
    <lineage>
        <taxon>Eukaryota</taxon>
        <taxon>Fungi</taxon>
        <taxon>Dikarya</taxon>
        <taxon>Ascomycota</taxon>
        <taxon>Saccharomycotina</taxon>
        <taxon>Saccharomycetes</taxon>
        <taxon>Saccharomycetales</taxon>
        <taxon>Saccharomycetaceae</taxon>
        <taxon>Lachancea</taxon>
    </lineage>
</organism>
<feature type="region of interest" description="Disordered" evidence="10">
    <location>
        <begin position="1"/>
        <end position="20"/>
    </location>
</feature>
<dbReference type="GO" id="GO:0005730">
    <property type="term" value="C:nucleolus"/>
    <property type="evidence" value="ECO:0007669"/>
    <property type="project" value="UniProtKB-SubCell"/>
</dbReference>
<evidence type="ECO:0000256" key="3">
    <source>
        <dbReference type="ARBA" id="ARBA00022737"/>
    </source>
</evidence>
<gene>
    <name evidence="12" type="ORF">LALA0_S02e07030g</name>
</gene>
<dbReference type="InterPro" id="IPR019775">
    <property type="entry name" value="WD40_repeat_CS"/>
</dbReference>
<dbReference type="AlphaFoldDB" id="A0A0C7N3E7"/>
<keyword evidence="13" id="KW-1185">Reference proteome</keyword>
<dbReference type="OrthoDB" id="10267436at2759"/>
<dbReference type="GO" id="GO:0110136">
    <property type="term" value="P:protein-RNA complex remodeling"/>
    <property type="evidence" value="ECO:0007669"/>
    <property type="project" value="EnsemblFungi"/>
</dbReference>
<dbReference type="PROSITE" id="PS50082">
    <property type="entry name" value="WD_REPEATS_2"/>
    <property type="match status" value="7"/>
</dbReference>
<reference evidence="12 13" key="1">
    <citation type="submission" date="2014-12" db="EMBL/GenBank/DDBJ databases">
        <authorList>
            <person name="Neuveglise Cecile"/>
        </authorList>
    </citation>
    <scope>NUCLEOTIDE SEQUENCE [LARGE SCALE GENOMIC DNA]</scope>
    <source>
        <strain evidence="12 13">CBS 12615</strain>
    </source>
</reference>
<dbReference type="HOGENOM" id="CLU_000288_57_16_1"/>
<sequence>MSTLIPPPSKKQKKQAQQPREVDVIPDDLPHVLVKFQAFDTGETVGGSLRVPGATTEQQLEQLLNQLQGESDEPVPYTFGCLVGGEKGKPEETVDIKDSIYSSLLKPGHKTTEDFLTIVFTPRAIFKVRPVTRSSSAIAGHGATILCSAFAPNTSARMVTGSGDNTARIWDCNTSTPMYTLKGHHNWVLCVAWSPDGELIATGSMDNTIRLWEGQKGESYGDALKGHTKWITSLTWEPMHLVKPGDKPRLASASKDGTIKIWDTTRRVCLMTLSGHTNSVSCVKWGGRNVLFSGSHDKTIRAWDMNASGQCINIMKSHAHWINHLSLSTDYALRVGAFDHTGQKPVSAEEAQKKALQNYEKIAKKGGQLEELMVTASDDFTMYLWNPFKSTKPITRMTGHQKLVNHVAFSPDGRYIVSASFDNSIKLWDGRKGTFVTTFRGHVASVYQVAWSSDCRLLVSCSKDTTLKVWDVRTKKLSVDLPGHNDEVYTVDWSVDGKRVCSAGKDKMVRLWTH</sequence>
<dbReference type="STRING" id="1245769.A0A0C7N3E7"/>
<dbReference type="PANTHER" id="PTHR19848">
    <property type="entry name" value="WD40 REPEAT PROTEIN"/>
    <property type="match status" value="1"/>
</dbReference>
<name>A0A0C7N3E7_9SACH</name>
<feature type="repeat" description="WD" evidence="9">
    <location>
        <begin position="224"/>
        <end position="272"/>
    </location>
</feature>
<evidence type="ECO:0000256" key="1">
    <source>
        <dbReference type="ARBA" id="ARBA00004604"/>
    </source>
</evidence>
<dbReference type="Pfam" id="PF00400">
    <property type="entry name" value="WD40"/>
    <property type="match status" value="7"/>
</dbReference>
<evidence type="ECO:0000259" key="11">
    <source>
        <dbReference type="Pfam" id="PF08154"/>
    </source>
</evidence>
<feature type="repeat" description="WD" evidence="9">
    <location>
        <begin position="397"/>
        <end position="438"/>
    </location>
</feature>
<dbReference type="InterPro" id="IPR001680">
    <property type="entry name" value="WD40_rpt"/>
</dbReference>
<feature type="repeat" description="WD" evidence="9">
    <location>
        <begin position="481"/>
        <end position="514"/>
    </location>
</feature>
<feature type="repeat" description="WD" evidence="9">
    <location>
        <begin position="273"/>
        <end position="306"/>
    </location>
</feature>
<dbReference type="InterPro" id="IPR015943">
    <property type="entry name" value="WD40/YVTN_repeat-like_dom_sf"/>
</dbReference>
<comment type="subcellular location">
    <subcellularLocation>
        <location evidence="1">Nucleus</location>
        <location evidence="1">Nucleolus</location>
    </subcellularLocation>
</comment>
<evidence type="ECO:0000256" key="7">
    <source>
        <dbReference type="ARBA" id="ARBA00077034"/>
    </source>
</evidence>
<proteinExistence type="inferred from homology"/>
<keyword evidence="3" id="KW-0677">Repeat</keyword>
<keyword evidence="2 9" id="KW-0853">WD repeat</keyword>
<dbReference type="PANTHER" id="PTHR19848:SF0">
    <property type="entry name" value="NOTCHLESS PROTEIN HOMOLOG 1"/>
    <property type="match status" value="1"/>
</dbReference>
<evidence type="ECO:0000256" key="8">
    <source>
        <dbReference type="ARBA" id="ARBA00080836"/>
    </source>
</evidence>
<dbReference type="EMBL" id="LN736361">
    <property type="protein sequence ID" value="CEP61114.1"/>
    <property type="molecule type" value="Genomic_DNA"/>
</dbReference>
<evidence type="ECO:0000256" key="5">
    <source>
        <dbReference type="ARBA" id="ARBA00061016"/>
    </source>
</evidence>
<dbReference type="GeneID" id="34684528"/>
<dbReference type="Pfam" id="PF08154">
    <property type="entry name" value="NLE"/>
    <property type="match status" value="1"/>
</dbReference>
<dbReference type="Proteomes" id="UP000054304">
    <property type="component" value="Unassembled WGS sequence"/>
</dbReference>
<evidence type="ECO:0000256" key="6">
    <source>
        <dbReference type="ARBA" id="ARBA00068030"/>
    </source>
</evidence>
<dbReference type="Gene3D" id="2.130.10.10">
    <property type="entry name" value="YVTN repeat-like/Quinoprotein amine dehydrogenase"/>
    <property type="match status" value="1"/>
</dbReference>
<evidence type="ECO:0000256" key="9">
    <source>
        <dbReference type="PROSITE-ProRule" id="PRU00221"/>
    </source>
</evidence>
<evidence type="ECO:0000256" key="2">
    <source>
        <dbReference type="ARBA" id="ARBA00022574"/>
    </source>
</evidence>
<evidence type="ECO:0000313" key="12">
    <source>
        <dbReference type="EMBL" id="CEP61114.1"/>
    </source>
</evidence>
<dbReference type="SUPFAM" id="SSF50978">
    <property type="entry name" value="WD40 repeat-like"/>
    <property type="match status" value="1"/>
</dbReference>
<protein>
    <recommendedName>
        <fullName evidence="6">Ribosome assembly protein 4</fullName>
    </recommendedName>
    <alternativeName>
        <fullName evidence="8">Notchless protein homolog 1</fullName>
    </alternativeName>
    <alternativeName>
        <fullName evidence="7">Ribosome biogenesis factor RSA4</fullName>
    </alternativeName>
</protein>
<evidence type="ECO:0000256" key="10">
    <source>
        <dbReference type="SAM" id="MobiDB-lite"/>
    </source>
</evidence>
<dbReference type="InterPro" id="IPR036322">
    <property type="entry name" value="WD40_repeat_dom_sf"/>
</dbReference>
<dbReference type="SMART" id="SM00320">
    <property type="entry name" value="WD40"/>
    <property type="match status" value="8"/>
</dbReference>
<feature type="domain" description="NLE" evidence="11">
    <location>
        <begin position="32"/>
        <end position="79"/>
    </location>
</feature>
<dbReference type="FunFam" id="2.130.10.10:FF:000092">
    <property type="entry name" value="notchless protein homolog"/>
    <property type="match status" value="1"/>
</dbReference>
<feature type="repeat" description="WD" evidence="9">
    <location>
        <begin position="181"/>
        <end position="213"/>
    </location>
</feature>
<dbReference type="GO" id="GO:0000027">
    <property type="term" value="P:ribosomal large subunit assembly"/>
    <property type="evidence" value="ECO:0007669"/>
    <property type="project" value="EnsemblFungi"/>
</dbReference>
<evidence type="ECO:0000256" key="4">
    <source>
        <dbReference type="ARBA" id="ARBA00023242"/>
    </source>
</evidence>
<evidence type="ECO:0000313" key="13">
    <source>
        <dbReference type="Proteomes" id="UP000054304"/>
    </source>
</evidence>
<dbReference type="RefSeq" id="XP_022627350.1">
    <property type="nucleotide sequence ID" value="XM_022773868.1"/>
</dbReference>
<accession>A0A0C7N3E7</accession>
<dbReference type="PRINTS" id="PR00320">
    <property type="entry name" value="GPROTEINBRPT"/>
</dbReference>
<dbReference type="InterPro" id="IPR012972">
    <property type="entry name" value="NLE"/>
</dbReference>
<dbReference type="InterPro" id="IPR020472">
    <property type="entry name" value="WD40_PAC1"/>
</dbReference>
<feature type="repeat" description="WD" evidence="9">
    <location>
        <begin position="138"/>
        <end position="180"/>
    </location>
</feature>
<keyword evidence="4" id="KW-0539">Nucleus</keyword>
<dbReference type="PROSITE" id="PS00678">
    <property type="entry name" value="WD_REPEATS_1"/>
    <property type="match status" value="2"/>
</dbReference>
<dbReference type="PROSITE" id="PS50294">
    <property type="entry name" value="WD_REPEATS_REGION"/>
    <property type="match status" value="7"/>
</dbReference>
<feature type="repeat" description="WD" evidence="9">
    <location>
        <begin position="439"/>
        <end position="480"/>
    </location>
</feature>